<dbReference type="AlphaFoldDB" id="A0A5B7GBG3"/>
<reference evidence="1 2" key="1">
    <citation type="submission" date="2019-05" db="EMBL/GenBank/DDBJ databases">
        <title>Another draft genome of Portunus trituberculatus and its Hox gene families provides insights of decapod evolution.</title>
        <authorList>
            <person name="Jeong J.-H."/>
            <person name="Song I."/>
            <person name="Kim S."/>
            <person name="Choi T."/>
            <person name="Kim D."/>
            <person name="Ryu S."/>
            <person name="Kim W."/>
        </authorList>
    </citation>
    <scope>NUCLEOTIDE SEQUENCE [LARGE SCALE GENOMIC DNA]</scope>
    <source>
        <tissue evidence="1">Muscle</tissue>
    </source>
</reference>
<sequence>MENPLIPSTSLHCLPYNHDLHPESCMERELSSRNTYGRSPAAIARKAFWISSELWTFSVSLEIMKAMYSWSETAPSRLGSTTSKIASNSGSLCPSSIMGRSYPSARRQDLNSAWFRRPHFSLSKCCNKVI</sequence>
<dbReference type="Proteomes" id="UP000324222">
    <property type="component" value="Unassembled WGS sequence"/>
</dbReference>
<gene>
    <name evidence="1" type="ORF">E2C01_048589</name>
</gene>
<evidence type="ECO:0000313" key="1">
    <source>
        <dbReference type="EMBL" id="MPC54665.1"/>
    </source>
</evidence>
<name>A0A5B7GBG3_PORTR</name>
<dbReference type="EMBL" id="VSRR010012529">
    <property type="protein sequence ID" value="MPC54665.1"/>
    <property type="molecule type" value="Genomic_DNA"/>
</dbReference>
<evidence type="ECO:0000313" key="2">
    <source>
        <dbReference type="Proteomes" id="UP000324222"/>
    </source>
</evidence>
<protein>
    <submittedName>
        <fullName evidence="1">Uncharacterized protein</fullName>
    </submittedName>
</protein>
<proteinExistence type="predicted"/>
<comment type="caution">
    <text evidence="1">The sequence shown here is derived from an EMBL/GenBank/DDBJ whole genome shotgun (WGS) entry which is preliminary data.</text>
</comment>
<accession>A0A5B7GBG3</accession>
<keyword evidence="2" id="KW-1185">Reference proteome</keyword>
<organism evidence="1 2">
    <name type="scientific">Portunus trituberculatus</name>
    <name type="common">Swimming crab</name>
    <name type="synonym">Neptunus trituberculatus</name>
    <dbReference type="NCBI Taxonomy" id="210409"/>
    <lineage>
        <taxon>Eukaryota</taxon>
        <taxon>Metazoa</taxon>
        <taxon>Ecdysozoa</taxon>
        <taxon>Arthropoda</taxon>
        <taxon>Crustacea</taxon>
        <taxon>Multicrustacea</taxon>
        <taxon>Malacostraca</taxon>
        <taxon>Eumalacostraca</taxon>
        <taxon>Eucarida</taxon>
        <taxon>Decapoda</taxon>
        <taxon>Pleocyemata</taxon>
        <taxon>Brachyura</taxon>
        <taxon>Eubrachyura</taxon>
        <taxon>Portunoidea</taxon>
        <taxon>Portunidae</taxon>
        <taxon>Portuninae</taxon>
        <taxon>Portunus</taxon>
    </lineage>
</organism>